<reference evidence="1 2" key="1">
    <citation type="submission" date="2020-09" db="EMBL/GenBank/DDBJ databases">
        <title>Pseudoxanthomonas sp. CAU 1598 isolated from sand of Yaerae Beach.</title>
        <authorList>
            <person name="Kim W."/>
        </authorList>
    </citation>
    <scope>NUCLEOTIDE SEQUENCE [LARGE SCALE GENOMIC DNA]</scope>
    <source>
        <strain evidence="1 2">CAU 1598</strain>
    </source>
</reference>
<dbReference type="Pfam" id="PF13557">
    <property type="entry name" value="Phenol_MetA_deg"/>
    <property type="match status" value="1"/>
</dbReference>
<dbReference type="InterPro" id="IPR025737">
    <property type="entry name" value="FApF"/>
</dbReference>
<gene>
    <name evidence="1" type="ORF">IFO71_18045</name>
</gene>
<proteinExistence type="predicted"/>
<evidence type="ECO:0000313" key="1">
    <source>
        <dbReference type="EMBL" id="MBD8527651.1"/>
    </source>
</evidence>
<name>A0AAW3ZU98_9GAMM</name>
<keyword evidence="2" id="KW-1185">Reference proteome</keyword>
<organism evidence="1 2">
    <name type="scientific">Pseudomarimonas arenosa</name>
    <dbReference type="NCBI Taxonomy" id="2774145"/>
    <lineage>
        <taxon>Bacteria</taxon>
        <taxon>Pseudomonadati</taxon>
        <taxon>Pseudomonadota</taxon>
        <taxon>Gammaproteobacteria</taxon>
        <taxon>Lysobacterales</taxon>
        <taxon>Lysobacteraceae</taxon>
        <taxon>Pseudomarimonas</taxon>
    </lineage>
</organism>
<dbReference type="EMBL" id="JACYTR010000058">
    <property type="protein sequence ID" value="MBD8527651.1"/>
    <property type="molecule type" value="Genomic_DNA"/>
</dbReference>
<accession>A0AAW3ZU98</accession>
<protein>
    <recommendedName>
        <fullName evidence="3">Transporter</fullName>
    </recommendedName>
</protein>
<dbReference type="Proteomes" id="UP000613768">
    <property type="component" value="Unassembled WGS sequence"/>
</dbReference>
<evidence type="ECO:0008006" key="3">
    <source>
        <dbReference type="Google" id="ProtNLM"/>
    </source>
</evidence>
<comment type="caution">
    <text evidence="1">The sequence shown here is derived from an EMBL/GenBank/DDBJ whole genome shotgun (WGS) entry which is preliminary data.</text>
</comment>
<evidence type="ECO:0000313" key="2">
    <source>
        <dbReference type="Proteomes" id="UP000613768"/>
    </source>
</evidence>
<dbReference type="AlphaFoldDB" id="A0AAW3ZU98"/>
<sequence length="328" mass="36663">MKAFEQQAPEQAEEPQRWQIGLGWRYGYSFRHFVGSEEQEHRVEENSQVVNNVHLFDLSLRYSFDDSTSLSVGLPYLSARRSSGLRGPDGEVVRRYDRSHTNGIGDMTVVFNRLIWDPKAHPRSNLSWGLGLKLPTGEYRQKQNTLRLVNGVEELSIGIADPSVQPGDGAWGIVLELSGYRLLGDSDNVALYGSALYVLEPEGTNGVERPGARPGEEEVSVTDQYVGRLGLQWSPAKWQGWTLGLGGRIEGVPVRDLIGSDEGRRRPGYMVSVDPSVSWNQGPHSVSLSMPWAVIRNRQKSVADLRNGLHGDAAFPDYLLLLNYTRRF</sequence>
<dbReference type="RefSeq" id="WP_192031071.1">
    <property type="nucleotide sequence ID" value="NZ_JACYTR010000058.1"/>
</dbReference>